<dbReference type="EMBL" id="PCDP01000076">
    <property type="protein sequence ID" value="PZM08003.1"/>
    <property type="molecule type" value="Genomic_DNA"/>
</dbReference>
<organism evidence="1 2">
    <name type="scientific">Rhizobium tubonense</name>
    <dbReference type="NCBI Taxonomy" id="484088"/>
    <lineage>
        <taxon>Bacteria</taxon>
        <taxon>Pseudomonadati</taxon>
        <taxon>Pseudomonadota</taxon>
        <taxon>Alphaproteobacteria</taxon>
        <taxon>Hyphomicrobiales</taxon>
        <taxon>Rhizobiaceae</taxon>
        <taxon>Rhizobium/Agrobacterium group</taxon>
        <taxon>Rhizobium</taxon>
    </lineage>
</organism>
<evidence type="ECO:0000313" key="1">
    <source>
        <dbReference type="EMBL" id="PZM08003.1"/>
    </source>
</evidence>
<reference evidence="1 2" key="1">
    <citation type="journal article" date="2018" name="Sci. Rep.">
        <title>Rhizobium tumorigenes sp. nov., a novel plant tumorigenic bacterium isolated from cane gall tumors on thornless blackberry.</title>
        <authorList>
            <person name="Kuzmanovi N."/>
            <person name="Smalla K."/>
            <person name="Gronow S."/>
            <person name="PuBawska J."/>
        </authorList>
    </citation>
    <scope>NUCLEOTIDE SEQUENCE [LARGE SCALE GENOMIC DNA]</scope>
    <source>
        <strain evidence="1 2">CCBAU 85046</strain>
    </source>
</reference>
<name>A0A2W4E6H3_9HYPH</name>
<keyword evidence="2" id="KW-1185">Reference proteome</keyword>
<protein>
    <submittedName>
        <fullName evidence="1">Uncharacterized protein</fullName>
    </submittedName>
</protein>
<sequence length="180" mass="20160">MGAYGIVALKSRPTSANIGKLMMVCKSFVQHFDPSRESPYRIDDQMITIWPLDDPNADEAKRDDCDFVLNHYVLGAASTAMAYSARQHAVFDGEGPFLIGWSPADSAGKPDKLVLVVDMSASNDQISIDHDFDFWKNKIVQDPASWRSGFSLERIRQSIRDFVDHYGTDIVRDIKMAGLN</sequence>
<accession>A0A2W4E6H3</accession>
<dbReference type="Proteomes" id="UP000248925">
    <property type="component" value="Unassembled WGS sequence"/>
</dbReference>
<comment type="caution">
    <text evidence="1">The sequence shown here is derived from an EMBL/GenBank/DDBJ whole genome shotgun (WGS) entry which is preliminary data.</text>
</comment>
<dbReference type="AlphaFoldDB" id="A0A2W4E6H3"/>
<evidence type="ECO:0000313" key="2">
    <source>
        <dbReference type="Proteomes" id="UP000248925"/>
    </source>
</evidence>
<gene>
    <name evidence="1" type="ORF">CPY51_30095</name>
</gene>
<proteinExistence type="predicted"/>